<dbReference type="PANTHER" id="PTHR32308:SF10">
    <property type="entry name" value="CITRATE LYASE SUBUNIT BETA"/>
    <property type="match status" value="1"/>
</dbReference>
<proteinExistence type="inferred from homology"/>
<feature type="binding site" evidence="6">
    <location>
        <position position="156"/>
    </location>
    <ligand>
        <name>Mg(2+)</name>
        <dbReference type="ChEBI" id="CHEBI:18420"/>
    </ligand>
</feature>
<dbReference type="InterPro" id="IPR011206">
    <property type="entry name" value="Citrate_lyase_beta/mcl1/mcl2"/>
</dbReference>
<dbReference type="Gene3D" id="3.20.20.60">
    <property type="entry name" value="Phosphoenolpyruvate-binding domains"/>
    <property type="match status" value="1"/>
</dbReference>
<dbReference type="AlphaFoldDB" id="A0A1W6MXV7"/>
<dbReference type="STRING" id="655015.B1812_16260"/>
<dbReference type="PANTHER" id="PTHR32308">
    <property type="entry name" value="LYASE BETA SUBUNIT, PUTATIVE (AFU_ORTHOLOGUE AFUA_4G13030)-RELATED"/>
    <property type="match status" value="1"/>
</dbReference>
<keyword evidence="3 6" id="KW-0479">Metal-binding</keyword>
<gene>
    <name evidence="8" type="ORF">B1812_16260</name>
</gene>
<keyword evidence="4 6" id="KW-0460">Magnesium</keyword>
<feature type="binding site" evidence="5">
    <location>
        <position position="68"/>
    </location>
    <ligand>
        <name>substrate</name>
    </ligand>
</feature>
<dbReference type="GO" id="GO:0016829">
    <property type="term" value="F:lyase activity"/>
    <property type="evidence" value="ECO:0007669"/>
    <property type="project" value="UniProtKB-KW"/>
</dbReference>
<evidence type="ECO:0000256" key="4">
    <source>
        <dbReference type="ARBA" id="ARBA00022842"/>
    </source>
</evidence>
<dbReference type="GO" id="GO:0000287">
    <property type="term" value="F:magnesium ion binding"/>
    <property type="evidence" value="ECO:0007669"/>
    <property type="project" value="TreeGrafter"/>
</dbReference>
<dbReference type="Pfam" id="PF03328">
    <property type="entry name" value="HpcH_HpaI"/>
    <property type="match status" value="1"/>
</dbReference>
<dbReference type="Proteomes" id="UP000193978">
    <property type="component" value="Chromosome"/>
</dbReference>
<dbReference type="OrthoDB" id="9800547at2"/>
<comment type="cofactor">
    <cofactor evidence="1">
        <name>Mg(2+)</name>
        <dbReference type="ChEBI" id="CHEBI:18420"/>
    </cofactor>
</comment>
<dbReference type="PIRSF" id="PIRSF015582">
    <property type="entry name" value="Cit_lyase_B"/>
    <property type="match status" value="1"/>
</dbReference>
<evidence type="ECO:0000256" key="5">
    <source>
        <dbReference type="PIRSR" id="PIRSR015582-1"/>
    </source>
</evidence>
<dbReference type="GO" id="GO:0006107">
    <property type="term" value="P:oxaloacetate metabolic process"/>
    <property type="evidence" value="ECO:0007669"/>
    <property type="project" value="TreeGrafter"/>
</dbReference>
<reference evidence="8 9" key="1">
    <citation type="submission" date="2017-02" db="EMBL/GenBank/DDBJ databases">
        <authorList>
            <person name="Peterson S.W."/>
        </authorList>
    </citation>
    <scope>NUCLEOTIDE SEQUENCE [LARGE SCALE GENOMIC DNA]</scope>
    <source>
        <strain evidence="8 9">S285</strain>
    </source>
</reference>
<feature type="binding site" evidence="6">
    <location>
        <position position="126"/>
    </location>
    <ligand>
        <name>Mg(2+)</name>
        <dbReference type="ChEBI" id="CHEBI:18420"/>
    </ligand>
</feature>
<feature type="binding site" evidence="5">
    <location>
        <position position="126"/>
    </location>
    <ligand>
        <name>substrate</name>
    </ligand>
</feature>
<feature type="domain" description="HpcH/HpaI aldolase/citrate lyase" evidence="7">
    <location>
        <begin position="7"/>
        <end position="224"/>
    </location>
</feature>
<dbReference type="InterPro" id="IPR005000">
    <property type="entry name" value="Aldolase/citrate-lyase_domain"/>
</dbReference>
<evidence type="ECO:0000313" key="9">
    <source>
        <dbReference type="Proteomes" id="UP000193978"/>
    </source>
</evidence>
<protein>
    <submittedName>
        <fullName evidence="8">CoA ester lyase</fullName>
    </submittedName>
</protein>
<evidence type="ECO:0000256" key="2">
    <source>
        <dbReference type="ARBA" id="ARBA00005568"/>
    </source>
</evidence>
<name>A0A1W6MXV7_9HYPH</name>
<dbReference type="SUPFAM" id="SSF51621">
    <property type="entry name" value="Phosphoenolpyruvate/pyruvate domain"/>
    <property type="match status" value="1"/>
</dbReference>
<evidence type="ECO:0000259" key="7">
    <source>
        <dbReference type="Pfam" id="PF03328"/>
    </source>
</evidence>
<dbReference type="InterPro" id="IPR040442">
    <property type="entry name" value="Pyrv_kinase-like_dom_sf"/>
</dbReference>
<dbReference type="KEGG" id="mbry:B1812_16260"/>
<comment type="similarity">
    <text evidence="2">Belongs to the HpcH/HpaI aldolase family.</text>
</comment>
<dbReference type="RefSeq" id="WP_085772506.1">
    <property type="nucleotide sequence ID" value="NZ_AP027149.1"/>
</dbReference>
<evidence type="ECO:0000256" key="6">
    <source>
        <dbReference type="PIRSR" id="PIRSR015582-2"/>
    </source>
</evidence>
<keyword evidence="8" id="KW-0456">Lyase</keyword>
<evidence type="ECO:0000313" key="8">
    <source>
        <dbReference type="EMBL" id="ARN82379.1"/>
    </source>
</evidence>
<keyword evidence="9" id="KW-1185">Reference proteome</keyword>
<evidence type="ECO:0000256" key="1">
    <source>
        <dbReference type="ARBA" id="ARBA00001946"/>
    </source>
</evidence>
<dbReference type="InterPro" id="IPR015813">
    <property type="entry name" value="Pyrv/PenolPyrv_kinase-like_dom"/>
</dbReference>
<evidence type="ECO:0000256" key="3">
    <source>
        <dbReference type="ARBA" id="ARBA00022723"/>
    </source>
</evidence>
<sequence>MIPRLKRSVLAMPGSNARALEKGKALGADALMFELEDGVAESAKATAREQVVAALKGGGYGKRQLVVRVNVPASQWYRDDLVALASASPDAIVIPKVNGPEDVLQVSSDLSAVGMPISVRLWAMIETPRAILDVEKIAGALASAPRLETLMLGPNDIAKSTRVRLIKGRPGLLAWLSAAVLAARVHGLDIIDGIYNDFNDEAGFRDEAEQGRDLGMDGKMLIHPAQIGPANEIFAPSPAEVDFARKILAAFDLPENQDRGVVQIEGRMVERLHLDDARRTLALVGETEA</sequence>
<organism evidence="8 9">
    <name type="scientific">Methylocystis bryophila</name>
    <dbReference type="NCBI Taxonomy" id="655015"/>
    <lineage>
        <taxon>Bacteria</taxon>
        <taxon>Pseudomonadati</taxon>
        <taxon>Pseudomonadota</taxon>
        <taxon>Alphaproteobacteria</taxon>
        <taxon>Hyphomicrobiales</taxon>
        <taxon>Methylocystaceae</taxon>
        <taxon>Methylocystis</taxon>
    </lineage>
</organism>
<accession>A0A1W6MXV7</accession>
<dbReference type="EMBL" id="CP019948">
    <property type="protein sequence ID" value="ARN82379.1"/>
    <property type="molecule type" value="Genomic_DNA"/>
</dbReference>